<comment type="caution">
    <text evidence="1">The sequence shown here is derived from an EMBL/GenBank/DDBJ whole genome shotgun (WGS) entry which is preliminary data.</text>
</comment>
<gene>
    <name evidence="1" type="ORF">CBP51_07260</name>
</gene>
<keyword evidence="2" id="KW-1185">Reference proteome</keyword>
<proteinExistence type="predicted"/>
<sequence>MVVIFINQNKKTRTGVINQSMRGKFNSQTTYVCKKRGIKKRKLHTYAKAKNMKKSNTLCVTQQLGLLGDHRQAQNMETHASHIK</sequence>
<name>A0A266QAA8_9GAMM</name>
<evidence type="ECO:0000313" key="2">
    <source>
        <dbReference type="Proteomes" id="UP000216101"/>
    </source>
</evidence>
<reference evidence="2" key="1">
    <citation type="submission" date="2017-05" db="EMBL/GenBank/DDBJ databases">
        <authorList>
            <person name="Barney B.M."/>
        </authorList>
    </citation>
    <scope>NUCLEOTIDE SEQUENCE [LARGE SCALE GENOMIC DNA]</scope>
    <source>
        <strain evidence="2">PSBB022</strain>
    </source>
</reference>
<dbReference type="AlphaFoldDB" id="A0A266QAA8"/>
<dbReference type="Proteomes" id="UP000216101">
    <property type="component" value="Unassembled WGS sequence"/>
</dbReference>
<accession>A0A266QAA8</accession>
<organism evidence="1 2">
    <name type="scientific">Cellvibrio mixtus</name>
    <dbReference type="NCBI Taxonomy" id="39650"/>
    <lineage>
        <taxon>Bacteria</taxon>
        <taxon>Pseudomonadati</taxon>
        <taxon>Pseudomonadota</taxon>
        <taxon>Gammaproteobacteria</taxon>
        <taxon>Cellvibrionales</taxon>
        <taxon>Cellvibrionaceae</taxon>
        <taxon>Cellvibrio</taxon>
    </lineage>
</organism>
<dbReference type="EMBL" id="NHNI01000001">
    <property type="protein sequence ID" value="OZY86798.1"/>
    <property type="molecule type" value="Genomic_DNA"/>
</dbReference>
<protein>
    <submittedName>
        <fullName evidence="1">Uncharacterized protein</fullName>
    </submittedName>
</protein>
<evidence type="ECO:0000313" key="1">
    <source>
        <dbReference type="EMBL" id="OZY86798.1"/>
    </source>
</evidence>